<evidence type="ECO:0000256" key="1">
    <source>
        <dbReference type="SAM" id="MobiDB-lite"/>
    </source>
</evidence>
<dbReference type="AlphaFoldDB" id="A0A183DX43"/>
<evidence type="ECO:0000313" key="4">
    <source>
        <dbReference type="WBParaSite" id="GPUH_0001329901-mRNA-1"/>
    </source>
</evidence>
<dbReference type="WBParaSite" id="GPUH_0001329901-mRNA-1">
    <property type="protein sequence ID" value="GPUH_0001329901-mRNA-1"/>
    <property type="gene ID" value="GPUH_0001329901"/>
</dbReference>
<organism evidence="4">
    <name type="scientific">Gongylonema pulchrum</name>
    <dbReference type="NCBI Taxonomy" id="637853"/>
    <lineage>
        <taxon>Eukaryota</taxon>
        <taxon>Metazoa</taxon>
        <taxon>Ecdysozoa</taxon>
        <taxon>Nematoda</taxon>
        <taxon>Chromadorea</taxon>
        <taxon>Rhabditida</taxon>
        <taxon>Spirurina</taxon>
        <taxon>Spiruromorpha</taxon>
        <taxon>Spiruroidea</taxon>
        <taxon>Gongylonematidae</taxon>
        <taxon>Gongylonema</taxon>
    </lineage>
</organism>
<protein>
    <submittedName>
        <fullName evidence="4">MPHOSPH9</fullName>
    </submittedName>
</protein>
<gene>
    <name evidence="2" type="ORF">GPUH_LOCUS13283</name>
</gene>
<feature type="compositionally biased region" description="Basic and acidic residues" evidence="1">
    <location>
        <begin position="16"/>
        <end position="37"/>
    </location>
</feature>
<proteinExistence type="predicted"/>
<keyword evidence="3" id="KW-1185">Reference proteome</keyword>
<feature type="compositionally biased region" description="Polar residues" evidence="1">
    <location>
        <begin position="38"/>
        <end position="52"/>
    </location>
</feature>
<sequence length="233" mass="25695">MEQSDDEETDKRHTRPLAEKDQEAHSERTIKRNEKKTPAQSGRIYSNESTAHSGRIHLQQPTTVSAQSERIRLNQTPAITAQSERIISTSTTAIQLTAQSERPISKKRTLPDETTEAKSVKASDYQKLENLTAQSERITSKSDFTNVRSGRITSINTTELSTSSTKPEISGIPSISSIVAHGPIIGCNPPVYYTVVQVFRDVANCALSPGQSPALRDTVPVLMISNQDSEIEY</sequence>
<name>A0A183DX43_9BILA</name>
<evidence type="ECO:0000313" key="2">
    <source>
        <dbReference type="EMBL" id="VDN21977.1"/>
    </source>
</evidence>
<evidence type="ECO:0000313" key="3">
    <source>
        <dbReference type="Proteomes" id="UP000271098"/>
    </source>
</evidence>
<accession>A0A183DX43</accession>
<dbReference type="Proteomes" id="UP000271098">
    <property type="component" value="Unassembled WGS sequence"/>
</dbReference>
<dbReference type="EMBL" id="UYRT01080075">
    <property type="protein sequence ID" value="VDN21977.1"/>
    <property type="molecule type" value="Genomic_DNA"/>
</dbReference>
<feature type="region of interest" description="Disordered" evidence="1">
    <location>
        <begin position="1"/>
        <end position="67"/>
    </location>
</feature>
<reference evidence="4" key="1">
    <citation type="submission" date="2016-06" db="UniProtKB">
        <authorList>
            <consortium name="WormBaseParasite"/>
        </authorList>
    </citation>
    <scope>IDENTIFICATION</scope>
</reference>
<reference evidence="2 3" key="2">
    <citation type="submission" date="2018-11" db="EMBL/GenBank/DDBJ databases">
        <authorList>
            <consortium name="Pathogen Informatics"/>
        </authorList>
    </citation>
    <scope>NUCLEOTIDE SEQUENCE [LARGE SCALE GENOMIC DNA]</scope>
</reference>